<feature type="repeat" description="ANK" evidence="10">
    <location>
        <begin position="170"/>
        <end position="202"/>
    </location>
</feature>
<protein>
    <recommendedName>
        <fullName evidence="14">Kinesin motor domain-containing protein</fullName>
    </recommendedName>
</protein>
<feature type="coiled-coil region" evidence="12">
    <location>
        <begin position="1379"/>
        <end position="1477"/>
    </location>
</feature>
<evidence type="ECO:0000256" key="11">
    <source>
        <dbReference type="PROSITE-ProRule" id="PRU00283"/>
    </source>
</evidence>
<dbReference type="Gene3D" id="1.25.40.20">
    <property type="entry name" value="Ankyrin repeat-containing domain"/>
    <property type="match status" value="2"/>
</dbReference>
<feature type="compositionally biased region" description="Basic and acidic residues" evidence="13">
    <location>
        <begin position="1873"/>
        <end position="1887"/>
    </location>
</feature>
<dbReference type="GO" id="GO:0008574">
    <property type="term" value="F:plus-end-directed microtubule motor activity"/>
    <property type="evidence" value="ECO:0007669"/>
    <property type="project" value="TreeGrafter"/>
</dbReference>
<dbReference type="PROSITE" id="PS50088">
    <property type="entry name" value="ANK_REPEAT"/>
    <property type="match status" value="4"/>
</dbReference>
<dbReference type="Pfam" id="PF00225">
    <property type="entry name" value="Kinesin"/>
    <property type="match status" value="1"/>
</dbReference>
<dbReference type="InterPro" id="IPR002110">
    <property type="entry name" value="Ankyrin_rpt"/>
</dbReference>
<dbReference type="GO" id="GO:0048731">
    <property type="term" value="P:system development"/>
    <property type="evidence" value="ECO:0007669"/>
    <property type="project" value="UniProtKB-ARBA"/>
</dbReference>
<evidence type="ECO:0000256" key="10">
    <source>
        <dbReference type="PROSITE-ProRule" id="PRU00023"/>
    </source>
</evidence>
<feature type="coiled-coil region" evidence="12">
    <location>
        <begin position="997"/>
        <end position="1052"/>
    </location>
</feature>
<keyword evidence="5 11" id="KW-0547">Nucleotide-binding</keyword>
<accession>A0AA88SSM3</accession>
<comment type="caution">
    <text evidence="15">The sequence shown here is derived from an EMBL/GenBank/DDBJ whole genome shotgun (WGS) entry which is preliminary data.</text>
</comment>
<keyword evidence="8 11" id="KW-0505">Motor protein</keyword>
<feature type="region of interest" description="Disordered" evidence="13">
    <location>
        <begin position="1955"/>
        <end position="1979"/>
    </location>
</feature>
<dbReference type="Proteomes" id="UP001187315">
    <property type="component" value="Unassembled WGS sequence"/>
</dbReference>
<dbReference type="GO" id="GO:0051231">
    <property type="term" value="P:spindle elongation"/>
    <property type="evidence" value="ECO:0007669"/>
    <property type="project" value="TreeGrafter"/>
</dbReference>
<dbReference type="Pfam" id="PF12796">
    <property type="entry name" value="Ank_2"/>
    <property type="match status" value="1"/>
</dbReference>
<keyword evidence="3" id="KW-0597">Phosphoprotein</keyword>
<name>A0AA88SSM3_TACVA</name>
<dbReference type="PROSITE" id="PS00411">
    <property type="entry name" value="KINESIN_MOTOR_1"/>
    <property type="match status" value="1"/>
</dbReference>
<organism evidence="15 16">
    <name type="scientific">Tachysurus vachellii</name>
    <name type="common">Darkbarbel catfish</name>
    <name type="synonym">Pelteobagrus vachellii</name>
    <dbReference type="NCBI Taxonomy" id="175792"/>
    <lineage>
        <taxon>Eukaryota</taxon>
        <taxon>Metazoa</taxon>
        <taxon>Chordata</taxon>
        <taxon>Craniata</taxon>
        <taxon>Vertebrata</taxon>
        <taxon>Euteleostomi</taxon>
        <taxon>Actinopterygii</taxon>
        <taxon>Neopterygii</taxon>
        <taxon>Teleostei</taxon>
        <taxon>Ostariophysi</taxon>
        <taxon>Siluriformes</taxon>
        <taxon>Bagridae</taxon>
        <taxon>Tachysurus</taxon>
    </lineage>
</organism>
<feature type="region of interest" description="Disordered" evidence="13">
    <location>
        <begin position="1858"/>
        <end position="1888"/>
    </location>
</feature>
<keyword evidence="9" id="KW-0206">Cytoskeleton</keyword>
<feature type="region of interest" description="Disordered" evidence="13">
    <location>
        <begin position="821"/>
        <end position="843"/>
    </location>
</feature>
<dbReference type="InterPro" id="IPR019821">
    <property type="entry name" value="Kinesin_motor_CS"/>
</dbReference>
<feature type="domain" description="Kinesin motor" evidence="14">
    <location>
        <begin position="360"/>
        <end position="780"/>
    </location>
</feature>
<feature type="compositionally biased region" description="Acidic residues" evidence="13">
    <location>
        <begin position="1134"/>
        <end position="1147"/>
    </location>
</feature>
<dbReference type="EMBL" id="JAVHJS010000011">
    <property type="protein sequence ID" value="KAK2843873.1"/>
    <property type="molecule type" value="Genomic_DNA"/>
</dbReference>
<comment type="similarity">
    <text evidence="11">Belongs to the TRAFAC class myosin-kinesin ATPase superfamily. Kinesin family.</text>
</comment>
<dbReference type="InterPro" id="IPR001752">
    <property type="entry name" value="Kinesin_motor_dom"/>
</dbReference>
<dbReference type="Gene3D" id="3.40.850.10">
    <property type="entry name" value="Kinesin motor domain"/>
    <property type="match status" value="1"/>
</dbReference>
<keyword evidence="10" id="KW-0040">ANK repeat</keyword>
<feature type="repeat" description="ANK" evidence="10">
    <location>
        <begin position="137"/>
        <end position="169"/>
    </location>
</feature>
<feature type="coiled-coil region" evidence="12">
    <location>
        <begin position="1568"/>
        <end position="1636"/>
    </location>
</feature>
<feature type="coiled-coil region" evidence="12">
    <location>
        <begin position="1676"/>
        <end position="1765"/>
    </location>
</feature>
<evidence type="ECO:0000256" key="8">
    <source>
        <dbReference type="ARBA" id="ARBA00023175"/>
    </source>
</evidence>
<keyword evidence="6 11" id="KW-0067">ATP-binding</keyword>
<feature type="compositionally biased region" description="Polar residues" evidence="13">
    <location>
        <begin position="1795"/>
        <end position="1807"/>
    </location>
</feature>
<dbReference type="PROSITE" id="PS50067">
    <property type="entry name" value="KINESIN_MOTOR_2"/>
    <property type="match status" value="1"/>
</dbReference>
<evidence type="ECO:0000256" key="12">
    <source>
        <dbReference type="SAM" id="Coils"/>
    </source>
</evidence>
<keyword evidence="2" id="KW-0963">Cytoplasm</keyword>
<evidence type="ECO:0000256" key="7">
    <source>
        <dbReference type="ARBA" id="ARBA00023054"/>
    </source>
</evidence>
<sequence length="2012" mass="228556">MGLLRVADFISEEKEGGHVCVEVGEYESTVTREKQDGTHTHTTLSDNTQDTQHNLKLNVDVSGHLKLETIDDLYNILQLKQRRRERKRQIHQKQPEPEILPEVVDESMFLTAAAENKLLVVEKFLSDGGDPNTSDHFKRSALHKACYGGHIDIIKKLLESGACIENKDKLDATAVHWACRGGSLPTLELLLNEGGKLNSRDKLLSTPLHVAVRTGHHECAEHLIHCGADINARDREGDTPLHDAVRINRFKMIKLLLMYGANMKSKNNDGKTPMESLLSWQSGAKNILSDFKDETRCVPDPAALLWSGSLTSSSTMMESCFNEKVARAETILVEDLRRDLRFDLTEIAEAQDSGFLDREFLQVYLRIRPLSQAEIESGESQDCVTIHPPDTVLLKAPRSSLSARASDKSVPQTAQRFQFSQVFGADTAQKDLFDGTVRNLVRDVLEGKNSLVFTYGVTNAGKTFTFLGPEHDVGILPRSLNMIFSSLEGRIFTQSSVKPHRSQDVLKLSKEQQVEENISKRNLFRLLRENDSQKNTSSLSSSSRSEGSEPVDPDSSASDRSFSVDAGLHTRFSVWVSFCEIYNENIHDLLEQPSGTGARRANLRLCQDTKGNSFIKDLRWVQVNSSDEAFKVMKLGKKNQSISSTKLNQLSSRSHSIFTVRILRVEDVVSLSVQSVSELSLCDLAGSERCGKTQNKGDRLKEAGNINTSLLSLGKCINALKGSQQARPHVPFRESKLTHYLQGFFTGRGRAAMIVNINQCASMYDETLNVLKFSAVAQKVVVLSVPSVLPLVVKRSAREVSFIINKATKQGARRTSLVQWEHSRGGGGEVSEEEEEDEEESMMEDTLQEEEGKETVLLDKDVYENQLLQIEELQEQLRTLRAETVAVEVRIREEVTKEFSELFTQMQNDYNERISKERELVEDRCERRLEIFKNLVEKTGRETCSEDEAPTRAQERESPSLHCMLDSMSTDLFGIRKDAEAAQSCLVTGDNQPTVMLRDLQEKVTELTEKLSEVQKQLQSKTQELEAQSSLVEELKDMRKSREERLNELMVLCVEKDDGITKLQAALDRAEESSTKNNALIKDLLLLKHNCTCSQRRTRPETRKRRQEGEEPEDVHGQPPLKKGSLKDTASSEDLADDDDDDDDDPPMAEVKGSSNIVSVCHNDLSATEVKGQVDRRQKDEQIADLQRERQTLEFCIQELKSALEEEKRSCARMLRETEQKVAEEQQQNLQSIITRMDEMEEKLNTAEKTCAVLKTSQTVEPGNEIERKDTLIKNLQQEVTRLKQEADRFGETKDARQDVSRLQKENESKDERVKTLERQLRENRNIHDNLQRVNFDLQAEVGVLKGVIKELEKAALLVKESKHKEKTDPEPSNKEALIAKKEAELAAVQQEAQETRKREVERRRELLAVAEEAIAQKDAELQKREEELSRLKEEMKCSSGKLSSLSVDVQRREEEVSDLREKLADSKKQIQQVQKEICSVRDVEKSLKQKLCDVEKVKSQLQKDLSSRDRTIQQLRSAPSSDPKDEGHVQLYNKALKDLQERQGVIEEMRLVLSEQEETQTQMDLELENRETQIHQLTEEMENLKELLLKQRNSKQIHHHEPAHSDDITRAKEEAAQAQDHLKMASEKHQAERRKWTEEKLLLISQAKDAEERRNQDMRRFAEDREKHARQHSEMESLKTRLAEREQQIDEWRKERDTLVSALEVQLKKLVSTIAEKDEQIRNLKCTDTHQPPEMCDNGVMEQLKEKEAELKQLREQLRETTRTHTTTESSTQTVVEEECVSERLVNSNTLKTTGRTRASVTSQGSCGSGPSVLDSSVISTETGRCSRFPRPELEISFSSLHPERFRLKRPGENGEVTVNVSHTHNTRKRKSSEVERDGVESENRRNMRCKKAPCLTAHQEEEMSPALLGKSSHDSHSSLQGKKEGKLQKIGDFLNSSPTFLGSKAKRIMGLMSGRSPDEGGSSLSLKRSKRKINISSPMNISANQIISRDVEEREDQLNVKKRLRNKTPK</sequence>
<dbReference type="SMART" id="SM00248">
    <property type="entry name" value="ANK"/>
    <property type="match status" value="5"/>
</dbReference>
<dbReference type="PANTHER" id="PTHR47970">
    <property type="entry name" value="KINESIN-LIKE PROTEIN KIF11"/>
    <property type="match status" value="1"/>
</dbReference>
<dbReference type="GO" id="GO:0072686">
    <property type="term" value="C:mitotic spindle"/>
    <property type="evidence" value="ECO:0007669"/>
    <property type="project" value="TreeGrafter"/>
</dbReference>
<feature type="region of interest" description="Disordered" evidence="13">
    <location>
        <begin position="1504"/>
        <end position="1528"/>
    </location>
</feature>
<dbReference type="SUPFAM" id="SSF48403">
    <property type="entry name" value="Ankyrin repeat"/>
    <property type="match status" value="1"/>
</dbReference>
<dbReference type="PANTHER" id="PTHR47970:SF29">
    <property type="entry name" value="KINESIN FAMILY MEMBER 20B"/>
    <property type="match status" value="1"/>
</dbReference>
<evidence type="ECO:0000256" key="9">
    <source>
        <dbReference type="ARBA" id="ARBA00023212"/>
    </source>
</evidence>
<evidence type="ECO:0000256" key="1">
    <source>
        <dbReference type="ARBA" id="ARBA00004186"/>
    </source>
</evidence>
<dbReference type="SUPFAM" id="SSF52540">
    <property type="entry name" value="P-loop containing nucleoside triphosphate hydrolases"/>
    <property type="match status" value="1"/>
</dbReference>
<dbReference type="GO" id="GO:0007018">
    <property type="term" value="P:microtubule-based movement"/>
    <property type="evidence" value="ECO:0007669"/>
    <property type="project" value="InterPro"/>
</dbReference>
<comment type="subcellular location">
    <subcellularLocation>
        <location evidence="1">Cytoplasm</location>
        <location evidence="1">Cytoskeleton</location>
        <location evidence="1">Spindle</location>
    </subcellularLocation>
</comment>
<dbReference type="Pfam" id="PF13637">
    <property type="entry name" value="Ank_4"/>
    <property type="match status" value="1"/>
</dbReference>
<dbReference type="FunFam" id="1.25.40.20:FF:000453">
    <property type="entry name" value="Ankyrin repeat domain 1a (cardiac muscle)"/>
    <property type="match status" value="1"/>
</dbReference>
<dbReference type="GO" id="GO:0090307">
    <property type="term" value="P:mitotic spindle assembly"/>
    <property type="evidence" value="ECO:0007669"/>
    <property type="project" value="TreeGrafter"/>
</dbReference>
<evidence type="ECO:0000256" key="4">
    <source>
        <dbReference type="ARBA" id="ARBA00022701"/>
    </source>
</evidence>
<feature type="region of interest" description="Disordered" evidence="13">
    <location>
        <begin position="1795"/>
        <end position="1818"/>
    </location>
</feature>
<dbReference type="InterPro" id="IPR047149">
    <property type="entry name" value="KIF11-like"/>
</dbReference>
<keyword evidence="16" id="KW-1185">Reference proteome</keyword>
<evidence type="ECO:0000256" key="5">
    <source>
        <dbReference type="ARBA" id="ARBA00022741"/>
    </source>
</evidence>
<dbReference type="GO" id="GO:0008017">
    <property type="term" value="F:microtubule binding"/>
    <property type="evidence" value="ECO:0007669"/>
    <property type="project" value="InterPro"/>
</dbReference>
<dbReference type="PROSITE" id="PS50297">
    <property type="entry name" value="ANK_REP_REGION"/>
    <property type="match status" value="4"/>
</dbReference>
<reference evidence="15" key="1">
    <citation type="submission" date="2023-08" db="EMBL/GenBank/DDBJ databases">
        <title>Pelteobagrus vachellii genome.</title>
        <authorList>
            <person name="Liu H."/>
        </authorList>
    </citation>
    <scope>NUCLEOTIDE SEQUENCE</scope>
    <source>
        <strain evidence="15">PRFRI_2022a</strain>
        <tissue evidence="15">Muscle</tissue>
    </source>
</reference>
<feature type="repeat" description="ANK" evidence="10">
    <location>
        <begin position="203"/>
        <end position="235"/>
    </location>
</feature>
<evidence type="ECO:0000256" key="2">
    <source>
        <dbReference type="ARBA" id="ARBA00022490"/>
    </source>
</evidence>
<proteinExistence type="inferred from homology"/>
<evidence type="ECO:0000256" key="6">
    <source>
        <dbReference type="ARBA" id="ARBA00022840"/>
    </source>
</evidence>
<dbReference type="InterPro" id="IPR036770">
    <property type="entry name" value="Ankyrin_rpt-contain_sf"/>
</dbReference>
<feature type="repeat" description="ANK" evidence="10">
    <location>
        <begin position="236"/>
        <end position="268"/>
    </location>
</feature>
<evidence type="ECO:0000313" key="16">
    <source>
        <dbReference type="Proteomes" id="UP001187315"/>
    </source>
</evidence>
<feature type="compositionally biased region" description="Acidic residues" evidence="13">
    <location>
        <begin position="830"/>
        <end position="843"/>
    </location>
</feature>
<dbReference type="InterPro" id="IPR036961">
    <property type="entry name" value="Kinesin_motor_dom_sf"/>
</dbReference>
<dbReference type="InterPro" id="IPR027417">
    <property type="entry name" value="P-loop_NTPase"/>
</dbReference>
<dbReference type="GO" id="GO:0005634">
    <property type="term" value="C:nucleus"/>
    <property type="evidence" value="ECO:0007669"/>
    <property type="project" value="TreeGrafter"/>
</dbReference>
<feature type="region of interest" description="Disordered" evidence="13">
    <location>
        <begin position="531"/>
        <end position="560"/>
    </location>
</feature>
<dbReference type="CDD" id="cd21786">
    <property type="entry name" value="RBD_KIF20B"/>
    <property type="match status" value="1"/>
</dbReference>
<dbReference type="GO" id="GO:0005524">
    <property type="term" value="F:ATP binding"/>
    <property type="evidence" value="ECO:0007669"/>
    <property type="project" value="UniProtKB-UniRule"/>
</dbReference>
<evidence type="ECO:0000256" key="3">
    <source>
        <dbReference type="ARBA" id="ARBA00022553"/>
    </source>
</evidence>
<gene>
    <name evidence="15" type="ORF">Q7C36_012088</name>
</gene>
<keyword evidence="7 12" id="KW-0175">Coiled coil</keyword>
<keyword evidence="4" id="KW-0493">Microtubule</keyword>
<evidence type="ECO:0000256" key="13">
    <source>
        <dbReference type="SAM" id="MobiDB-lite"/>
    </source>
</evidence>
<feature type="region of interest" description="Disordered" evidence="13">
    <location>
        <begin position="1287"/>
        <end position="1311"/>
    </location>
</feature>
<dbReference type="SMART" id="SM00129">
    <property type="entry name" value="KISc"/>
    <property type="match status" value="1"/>
</dbReference>
<dbReference type="GO" id="GO:0005876">
    <property type="term" value="C:spindle microtubule"/>
    <property type="evidence" value="ECO:0007669"/>
    <property type="project" value="TreeGrafter"/>
</dbReference>
<feature type="compositionally biased region" description="Low complexity" evidence="13">
    <location>
        <begin position="533"/>
        <end position="545"/>
    </location>
</feature>
<feature type="region of interest" description="Disordered" evidence="13">
    <location>
        <begin position="1095"/>
        <end position="1158"/>
    </location>
</feature>
<feature type="binding site" evidence="11">
    <location>
        <begin position="456"/>
        <end position="463"/>
    </location>
    <ligand>
        <name>ATP</name>
        <dbReference type="ChEBI" id="CHEBI:30616"/>
    </ligand>
</feature>
<feature type="coiled-coil region" evidence="12">
    <location>
        <begin position="860"/>
        <end position="890"/>
    </location>
</feature>
<evidence type="ECO:0000259" key="14">
    <source>
        <dbReference type="PROSITE" id="PS50067"/>
    </source>
</evidence>
<evidence type="ECO:0000313" key="15">
    <source>
        <dbReference type="EMBL" id="KAK2843873.1"/>
    </source>
</evidence>
<dbReference type="PRINTS" id="PR00380">
    <property type="entry name" value="KINESINHEAVY"/>
</dbReference>